<reference evidence="3" key="1">
    <citation type="submission" date="2021-01" db="EMBL/GenBank/DDBJ databases">
        <authorList>
            <person name="Corre E."/>
            <person name="Pelletier E."/>
            <person name="Niang G."/>
            <person name="Scheremetjew M."/>
            <person name="Finn R."/>
            <person name="Kale V."/>
            <person name="Holt S."/>
            <person name="Cochrane G."/>
            <person name="Meng A."/>
            <person name="Brown T."/>
            <person name="Cohen L."/>
        </authorList>
    </citation>
    <scope>NUCLEOTIDE SEQUENCE</scope>
    <source>
        <strain evidence="3">CCMP 769</strain>
    </source>
</reference>
<name>A0A7S3A2Q5_9RHOD</name>
<dbReference type="GO" id="GO:0046872">
    <property type="term" value="F:metal ion binding"/>
    <property type="evidence" value="ECO:0007669"/>
    <property type="project" value="UniProtKB-KW"/>
</dbReference>
<dbReference type="InterPro" id="IPR004360">
    <property type="entry name" value="Glyas_Fos-R_dOase_dom"/>
</dbReference>
<protein>
    <recommendedName>
        <fullName evidence="2">VOC domain-containing protein</fullName>
    </recommendedName>
</protein>
<gene>
    <name evidence="3" type="ORF">RMAR00112_LOCUS26718</name>
</gene>
<dbReference type="PROSITE" id="PS51819">
    <property type="entry name" value="VOC"/>
    <property type="match status" value="1"/>
</dbReference>
<dbReference type="Gene3D" id="3.10.180.10">
    <property type="entry name" value="2,3-Dihydroxybiphenyl 1,2-Dioxygenase, domain 1"/>
    <property type="match status" value="1"/>
</dbReference>
<dbReference type="Pfam" id="PF00903">
    <property type="entry name" value="Glyoxalase"/>
    <property type="match status" value="1"/>
</dbReference>
<dbReference type="InterPro" id="IPR037523">
    <property type="entry name" value="VOC_core"/>
</dbReference>
<sequence length="251" mass="27753">MLGFLVSCCMGSNVLHGDGGSLKISRLDGYKTKVDVVGKPRAGFITESMNQVSAGEGSGTSLFSDSKEGPIRSLLLEAGFVSEHGEPGALVYPSRIIQTPSVAHTAIRVISMERSLSFYGLFGFVVARKFLTSGVRAAWLSSPYMTLELIEVPEKGAGEPHELWEDAYRRGQYHICFDVTADCTSLDAYWDGINAASKEKFGLVLKTLRKVKEQMMYDLVCDVAFTKDPDGTIIELIRRKMVIKHRMEPDW</sequence>
<evidence type="ECO:0000313" key="3">
    <source>
        <dbReference type="EMBL" id="CAE0058659.1"/>
    </source>
</evidence>
<evidence type="ECO:0000259" key="2">
    <source>
        <dbReference type="PROSITE" id="PS51819"/>
    </source>
</evidence>
<keyword evidence="1" id="KW-0479">Metal-binding</keyword>
<accession>A0A7S3A2Q5</accession>
<evidence type="ECO:0000256" key="1">
    <source>
        <dbReference type="ARBA" id="ARBA00022723"/>
    </source>
</evidence>
<proteinExistence type="predicted"/>
<dbReference type="AlphaFoldDB" id="A0A7S3A2Q5"/>
<dbReference type="GO" id="GO:0004462">
    <property type="term" value="F:lactoylglutathione lyase activity"/>
    <property type="evidence" value="ECO:0007669"/>
    <property type="project" value="InterPro"/>
</dbReference>
<feature type="domain" description="VOC" evidence="2">
    <location>
        <begin position="101"/>
        <end position="239"/>
    </location>
</feature>
<dbReference type="SUPFAM" id="SSF54593">
    <property type="entry name" value="Glyoxalase/Bleomycin resistance protein/Dihydroxybiphenyl dioxygenase"/>
    <property type="match status" value="1"/>
</dbReference>
<dbReference type="PROSITE" id="PS00934">
    <property type="entry name" value="GLYOXALASE_I_1"/>
    <property type="match status" value="1"/>
</dbReference>
<organism evidence="3">
    <name type="scientific">Rhodosorus marinus</name>
    <dbReference type="NCBI Taxonomy" id="101924"/>
    <lineage>
        <taxon>Eukaryota</taxon>
        <taxon>Rhodophyta</taxon>
        <taxon>Stylonematophyceae</taxon>
        <taxon>Stylonematales</taxon>
        <taxon>Stylonemataceae</taxon>
        <taxon>Rhodosorus</taxon>
    </lineage>
</organism>
<dbReference type="EMBL" id="HBHW01034736">
    <property type="protein sequence ID" value="CAE0058659.1"/>
    <property type="molecule type" value="Transcribed_RNA"/>
</dbReference>
<dbReference type="InterPro" id="IPR029068">
    <property type="entry name" value="Glyas_Bleomycin-R_OHBP_Dase"/>
</dbReference>
<dbReference type="InterPro" id="IPR018146">
    <property type="entry name" value="Glyoxalase_1_CS"/>
</dbReference>